<reference evidence="1 2" key="1">
    <citation type="submission" date="2018-08" db="EMBL/GenBank/DDBJ databases">
        <title>Fibrisoma montanum sp. nov., isolated from Danxia mountain soil.</title>
        <authorList>
            <person name="Huang Y."/>
        </authorList>
    </citation>
    <scope>NUCLEOTIDE SEQUENCE [LARGE SCALE GENOMIC DNA]</scope>
    <source>
        <strain evidence="1 2">HYT19</strain>
    </source>
</reference>
<dbReference type="Proteomes" id="UP000283523">
    <property type="component" value="Unassembled WGS sequence"/>
</dbReference>
<evidence type="ECO:0000313" key="1">
    <source>
        <dbReference type="EMBL" id="RIV17424.1"/>
    </source>
</evidence>
<accession>A0A418LVZ0</accession>
<gene>
    <name evidence="1" type="ORF">DYU11_31710</name>
</gene>
<sequence length="92" mass="10377">MKLYLKHSIANFFYAVDVQNQQVELCSTVGGRERIERYEGISGALQTGNVLITEQEFNNAKGFALRQLGLATQQEKANPMSYITDFLFSPLN</sequence>
<comment type="caution">
    <text evidence="1">The sequence shown here is derived from an EMBL/GenBank/DDBJ whole genome shotgun (WGS) entry which is preliminary data.</text>
</comment>
<protein>
    <submittedName>
        <fullName evidence="1">Uncharacterized protein</fullName>
    </submittedName>
</protein>
<dbReference type="EMBL" id="QXED01000018">
    <property type="protein sequence ID" value="RIV17424.1"/>
    <property type="molecule type" value="Genomic_DNA"/>
</dbReference>
<name>A0A418LVZ0_9BACT</name>
<organism evidence="1 2">
    <name type="scientific">Fibrisoma montanum</name>
    <dbReference type="NCBI Taxonomy" id="2305895"/>
    <lineage>
        <taxon>Bacteria</taxon>
        <taxon>Pseudomonadati</taxon>
        <taxon>Bacteroidota</taxon>
        <taxon>Cytophagia</taxon>
        <taxon>Cytophagales</taxon>
        <taxon>Spirosomataceae</taxon>
        <taxon>Fibrisoma</taxon>
    </lineage>
</organism>
<evidence type="ECO:0000313" key="2">
    <source>
        <dbReference type="Proteomes" id="UP000283523"/>
    </source>
</evidence>
<keyword evidence="2" id="KW-1185">Reference proteome</keyword>
<dbReference type="OrthoDB" id="9890953at2"/>
<dbReference type="RefSeq" id="WP_012931337.1">
    <property type="nucleotide sequence ID" value="NZ_QXED01000018.1"/>
</dbReference>
<dbReference type="AlphaFoldDB" id="A0A418LVZ0"/>
<proteinExistence type="predicted"/>